<comment type="caution">
    <text evidence="1">The sequence shown here is derived from an EMBL/GenBank/DDBJ whole genome shotgun (WGS) entry which is preliminary data.</text>
</comment>
<dbReference type="Proteomes" id="UP000298058">
    <property type="component" value="Unassembled WGS sequence"/>
</dbReference>
<organism evidence="1 2">
    <name type="scientific">Leptospira idonii</name>
    <dbReference type="NCBI Taxonomy" id="1193500"/>
    <lineage>
        <taxon>Bacteria</taxon>
        <taxon>Pseudomonadati</taxon>
        <taxon>Spirochaetota</taxon>
        <taxon>Spirochaetia</taxon>
        <taxon>Leptospirales</taxon>
        <taxon>Leptospiraceae</taxon>
        <taxon>Leptospira</taxon>
    </lineage>
</organism>
<name>A0A4R9LY87_9LEPT</name>
<evidence type="ECO:0000313" key="1">
    <source>
        <dbReference type="EMBL" id="TGN17485.1"/>
    </source>
</evidence>
<sequence>MRTRKRNPNNPYNSVLLNRILRNLKRRGEAYFLTPIKKNKITWKESFQLCCDYLNYEHKIETFDPWSDRINQLSYYLEYTMSINRPWEEAEFRILERLNEDLGNKSDERELRAFTHSLIGKVIMKFHRSANYKIPNSDSMNKNLKRLSAKLSGNRLSDKGRNQRGSDWDFVLRELAQNKNRREDLRGDLIEIGMQKMRNLEKIEV</sequence>
<gene>
    <name evidence="1" type="ORF">EHS15_17080</name>
</gene>
<accession>A0A4R9LY87</accession>
<dbReference type="AlphaFoldDB" id="A0A4R9LY87"/>
<dbReference type="RefSeq" id="WP_135761808.1">
    <property type="nucleotide sequence ID" value="NZ_RQHW01000072.1"/>
</dbReference>
<protein>
    <submittedName>
        <fullName evidence="1">Uncharacterized protein</fullName>
    </submittedName>
</protein>
<keyword evidence="2" id="KW-1185">Reference proteome</keyword>
<dbReference type="EMBL" id="RQHW01000072">
    <property type="protein sequence ID" value="TGN17485.1"/>
    <property type="molecule type" value="Genomic_DNA"/>
</dbReference>
<reference evidence="1" key="1">
    <citation type="journal article" date="2019" name="PLoS Negl. Trop. Dis.">
        <title>Revisiting the worldwide diversity of Leptospira species in the environment.</title>
        <authorList>
            <person name="Vincent A.T."/>
            <person name="Schiettekatte O."/>
            <person name="Bourhy P."/>
            <person name="Veyrier F.J."/>
            <person name="Picardeau M."/>
        </authorList>
    </citation>
    <scope>NUCLEOTIDE SEQUENCE [LARGE SCALE GENOMIC DNA]</scope>
    <source>
        <strain evidence="1">201300427</strain>
    </source>
</reference>
<proteinExistence type="predicted"/>
<evidence type="ECO:0000313" key="2">
    <source>
        <dbReference type="Proteomes" id="UP000298058"/>
    </source>
</evidence>